<dbReference type="KEGG" id="erc:Ecym_3483"/>
<dbReference type="InterPro" id="IPR004854">
    <property type="entry name" value="Ufd1-like"/>
</dbReference>
<dbReference type="InterPro" id="IPR042556">
    <property type="entry name" value="AZUL_sf"/>
</dbReference>
<dbReference type="InterPro" id="IPR032353">
    <property type="entry name" value="AZUL"/>
</dbReference>
<dbReference type="PANTHER" id="PTHR12555:SF13">
    <property type="entry name" value="UBIQUITIN RECOGNITION FACTOR IN ER-ASSOCIATED DEGRADATION PROTEIN 1"/>
    <property type="match status" value="1"/>
</dbReference>
<dbReference type="eggNOG" id="KOG1816">
    <property type="taxonomic scope" value="Eukaryota"/>
</dbReference>
<dbReference type="PANTHER" id="PTHR12555">
    <property type="entry name" value="UBIQUITIN FUSION DEGRADATON PROTEIN 1"/>
    <property type="match status" value="1"/>
</dbReference>
<keyword evidence="3" id="KW-1185">Reference proteome</keyword>
<dbReference type="GeneID" id="11469078"/>
<dbReference type="OMA" id="THLKHHE"/>
<dbReference type="STRING" id="931890.G8JS47"/>
<dbReference type="InParanoid" id="G8JS47"/>
<dbReference type="Proteomes" id="UP000006790">
    <property type="component" value="Chromosome 3"/>
</dbReference>
<sequence>MFECIKVDYTKNPLSDKVILPQQILEELIGSGSHDVFDESKPLTLAIDVFRKEDGERLGSAVVGVREFSLLDINEIVVPWLVAYKLGILDNVDCTVMDYKLLRELPNGTSIELEPLGAIKWENLINDPAKYMDSTVDNSITRKFFFDELHVRSFLEARWNNTLTSVVDGEYMLVSGEENGRVAKEIYKFKIHRLEPAKIVCVVNTDLDLNIIGSFEVPVDARGIEGTSIFMDEDLQELQVIDASLNEPISVQPGQKVIYRVRNDGQVRIEILSNDMDESFQLMTSPNDLVRKECFTSTTLLSASMESKEGINSGSKISLTNADTSYILPFYLSKPSLSSYSFIVVTDDLADSKKSIVDENLIVCQSCKKGILKDAYLLHELHCQRSTKICTICNKKYLLCKKIPEQHWHCSFPSCGSHGDTDISYQSHLNWFHESATCTDCDEKFPNLVELSRHRSSSCPKGLHYCQFCHLIVPRGESNIESKYFNLSGHEYRCGTKTIDCEKCGRSIRKLEIASHLSLHALDRKVKARSTVLRKCSNENCSRVGPSFNNLYNLCDACFGPFYSTDDDKNGRKFKSRIERRYVIQLSRGCGFSFCKNPECKSSGLISFPDMKALINHVNEDLLNRDEFRLCVDESNTKRKLLGDIFYDTQPGKYSIEWVYKAAYESSANDLETLHSWLAENAVTEAEE</sequence>
<dbReference type="GO" id="GO:0006511">
    <property type="term" value="P:ubiquitin-dependent protein catabolic process"/>
    <property type="evidence" value="ECO:0007669"/>
    <property type="project" value="InterPro"/>
</dbReference>
<dbReference type="EMBL" id="CP002499">
    <property type="protein sequence ID" value="AET38966.1"/>
    <property type="molecule type" value="Genomic_DNA"/>
</dbReference>
<dbReference type="OrthoDB" id="193703at2759"/>
<accession>G8JS47</accession>
<evidence type="ECO:0000313" key="2">
    <source>
        <dbReference type="EMBL" id="AET38966.1"/>
    </source>
</evidence>
<dbReference type="AlphaFoldDB" id="G8JS47"/>
<gene>
    <name evidence="2" type="ordered locus">Ecym_3483</name>
</gene>
<proteinExistence type="predicted"/>
<dbReference type="GO" id="GO:0036503">
    <property type="term" value="P:ERAD pathway"/>
    <property type="evidence" value="ECO:0007669"/>
    <property type="project" value="TreeGrafter"/>
</dbReference>
<dbReference type="Pfam" id="PF16558">
    <property type="entry name" value="AZUL"/>
    <property type="match status" value="1"/>
</dbReference>
<evidence type="ECO:0000259" key="1">
    <source>
        <dbReference type="Pfam" id="PF16558"/>
    </source>
</evidence>
<reference evidence="3" key="1">
    <citation type="journal article" date="2012" name="G3 (Bethesda)">
        <title>Pichia sorbitophila, an interspecies yeast hybrid reveals early steps of genome resolution following polyploidization.</title>
        <authorList>
            <person name="Leh Louis V."/>
            <person name="Despons L."/>
            <person name="Friedrich A."/>
            <person name="Martin T."/>
            <person name="Durrens P."/>
            <person name="Casaregola S."/>
            <person name="Neuveglise C."/>
            <person name="Fairhead C."/>
            <person name="Marck C."/>
            <person name="Cruz J.A."/>
            <person name="Straub M.L."/>
            <person name="Kugler V."/>
            <person name="Sacerdot C."/>
            <person name="Uzunov Z."/>
            <person name="Thierry A."/>
            <person name="Weiss S."/>
            <person name="Bleykasten C."/>
            <person name="De Montigny J."/>
            <person name="Jacques N."/>
            <person name="Jung P."/>
            <person name="Lemaire M."/>
            <person name="Mallet S."/>
            <person name="Morel G."/>
            <person name="Richard G.F."/>
            <person name="Sarkar A."/>
            <person name="Savel G."/>
            <person name="Schacherer J."/>
            <person name="Seret M.L."/>
            <person name="Talla E."/>
            <person name="Samson G."/>
            <person name="Jubin C."/>
            <person name="Poulain J."/>
            <person name="Vacherie B."/>
            <person name="Barbe V."/>
            <person name="Pelletier E."/>
            <person name="Sherman D.J."/>
            <person name="Westhof E."/>
            <person name="Weissenbach J."/>
            <person name="Baret P.V."/>
            <person name="Wincker P."/>
            <person name="Gaillardin C."/>
            <person name="Dujon B."/>
            <person name="Souciet J.L."/>
        </authorList>
    </citation>
    <scope>NUCLEOTIDE SEQUENCE [LARGE SCALE GENOMIC DNA]</scope>
    <source>
        <strain evidence="3">CBS 270.75 / DBVPG 7215 / KCTC 17166 / NRRL Y-17582</strain>
    </source>
</reference>
<dbReference type="RefSeq" id="XP_003645783.1">
    <property type="nucleotide sequence ID" value="XM_003645735.1"/>
</dbReference>
<dbReference type="GO" id="GO:0031593">
    <property type="term" value="F:polyubiquitin modification-dependent protein binding"/>
    <property type="evidence" value="ECO:0007669"/>
    <property type="project" value="TreeGrafter"/>
</dbReference>
<evidence type="ECO:0000313" key="3">
    <source>
        <dbReference type="Proteomes" id="UP000006790"/>
    </source>
</evidence>
<organism evidence="2 3">
    <name type="scientific">Eremothecium cymbalariae (strain CBS 270.75 / DBVPG 7215 / KCTC 17166 / NRRL Y-17582)</name>
    <name type="common">Yeast</name>
    <dbReference type="NCBI Taxonomy" id="931890"/>
    <lineage>
        <taxon>Eukaryota</taxon>
        <taxon>Fungi</taxon>
        <taxon>Dikarya</taxon>
        <taxon>Ascomycota</taxon>
        <taxon>Saccharomycotina</taxon>
        <taxon>Saccharomycetes</taxon>
        <taxon>Saccharomycetales</taxon>
        <taxon>Saccharomycetaceae</taxon>
        <taxon>Eremothecium</taxon>
    </lineage>
</organism>
<dbReference type="GO" id="GO:0034098">
    <property type="term" value="C:VCP-NPL4-UFD1 AAA ATPase complex"/>
    <property type="evidence" value="ECO:0007669"/>
    <property type="project" value="TreeGrafter"/>
</dbReference>
<feature type="domain" description="Ubiquitin-protein ligase E3A N-terminal zinc-binding" evidence="1">
    <location>
        <begin position="580"/>
        <end position="607"/>
    </location>
</feature>
<dbReference type="HOGENOM" id="CLU_012913_0_0_1"/>
<dbReference type="Gene3D" id="6.10.130.10">
    <property type="entry name" value="Ubiquitin-protein ligase E3A, N-terminal zinc-binding domain (AZUL)"/>
    <property type="match status" value="1"/>
</dbReference>
<name>G8JS47_ERECY</name>
<protein>
    <recommendedName>
        <fullName evidence="1">Ubiquitin-protein ligase E3A N-terminal zinc-binding domain-containing protein</fullName>
    </recommendedName>
</protein>